<dbReference type="EMBL" id="JAKOGI010000043">
    <property type="protein sequence ID" value="KAJ8447034.1"/>
    <property type="molecule type" value="Genomic_DNA"/>
</dbReference>
<protein>
    <submittedName>
        <fullName evidence="2">Uncharacterized protein</fullName>
    </submittedName>
</protein>
<evidence type="ECO:0000256" key="1">
    <source>
        <dbReference type="SAM" id="MobiDB-lite"/>
    </source>
</evidence>
<evidence type="ECO:0000313" key="3">
    <source>
        <dbReference type="Proteomes" id="UP001153076"/>
    </source>
</evidence>
<keyword evidence="3" id="KW-1185">Reference proteome</keyword>
<gene>
    <name evidence="2" type="ORF">Cgig2_033603</name>
</gene>
<dbReference type="AlphaFoldDB" id="A0A9Q1KNZ0"/>
<feature type="region of interest" description="Disordered" evidence="1">
    <location>
        <begin position="74"/>
        <end position="108"/>
    </location>
</feature>
<evidence type="ECO:0000313" key="2">
    <source>
        <dbReference type="EMBL" id="KAJ8447034.1"/>
    </source>
</evidence>
<proteinExistence type="predicted"/>
<accession>A0A9Q1KNZ0</accession>
<dbReference type="Proteomes" id="UP001153076">
    <property type="component" value="Unassembled WGS sequence"/>
</dbReference>
<sequence length="229" mass="26278">MWTTIYEDASSRDKRKRKCNDAIERNDDDILETEDDVLKDELHNVEDIETSDEEWEVAINNLRKFKRHGEVEAQRVAAEQNSEVTTTCGNGSEYEESDANLDTSPTTDEEDNMILNLVVGDYGRSSRVRASTLRLRETKSVRQCESEDRHHRLRLESLQSRVADWHLLSKCLLPLMLKEEEAKLQAEEDLLEEDNASTSGATSMVDLEAVHFLSQTSVWSSYLPQPSRD</sequence>
<name>A0A9Q1KNZ0_9CARY</name>
<organism evidence="2 3">
    <name type="scientific">Carnegiea gigantea</name>
    <dbReference type="NCBI Taxonomy" id="171969"/>
    <lineage>
        <taxon>Eukaryota</taxon>
        <taxon>Viridiplantae</taxon>
        <taxon>Streptophyta</taxon>
        <taxon>Embryophyta</taxon>
        <taxon>Tracheophyta</taxon>
        <taxon>Spermatophyta</taxon>
        <taxon>Magnoliopsida</taxon>
        <taxon>eudicotyledons</taxon>
        <taxon>Gunneridae</taxon>
        <taxon>Pentapetalae</taxon>
        <taxon>Caryophyllales</taxon>
        <taxon>Cactineae</taxon>
        <taxon>Cactaceae</taxon>
        <taxon>Cactoideae</taxon>
        <taxon>Echinocereeae</taxon>
        <taxon>Carnegiea</taxon>
    </lineage>
</organism>
<reference evidence="2" key="1">
    <citation type="submission" date="2022-04" db="EMBL/GenBank/DDBJ databases">
        <title>Carnegiea gigantea Genome sequencing and assembly v2.</title>
        <authorList>
            <person name="Copetti D."/>
            <person name="Sanderson M.J."/>
            <person name="Burquez A."/>
            <person name="Wojciechowski M.F."/>
        </authorList>
    </citation>
    <scope>NUCLEOTIDE SEQUENCE</scope>
    <source>
        <strain evidence="2">SGP5-SGP5p</strain>
        <tissue evidence="2">Aerial part</tissue>
    </source>
</reference>
<feature type="compositionally biased region" description="Polar residues" evidence="1">
    <location>
        <begin position="79"/>
        <end position="90"/>
    </location>
</feature>
<comment type="caution">
    <text evidence="2">The sequence shown here is derived from an EMBL/GenBank/DDBJ whole genome shotgun (WGS) entry which is preliminary data.</text>
</comment>